<organism evidence="1 2">
    <name type="scientific">Paenibacillus polysaccharolyticus</name>
    <dbReference type="NCBI Taxonomy" id="582692"/>
    <lineage>
        <taxon>Bacteria</taxon>
        <taxon>Bacillati</taxon>
        <taxon>Bacillota</taxon>
        <taxon>Bacilli</taxon>
        <taxon>Bacillales</taxon>
        <taxon>Paenibacillaceae</taxon>
        <taxon>Paenibacillus</taxon>
    </lineage>
</organism>
<accession>A0A1G5JJN8</accession>
<dbReference type="STRING" id="582692.SAMN05720606_11168"/>
<dbReference type="EMBL" id="FMVM01000011">
    <property type="protein sequence ID" value="SCY87938.1"/>
    <property type="molecule type" value="Genomic_DNA"/>
</dbReference>
<name>A0A1G5JJN8_9BACL</name>
<protein>
    <submittedName>
        <fullName evidence="1">Uncharacterized protein</fullName>
    </submittedName>
</protein>
<sequence length="156" mass="18120">MRITNRSFYHGVALAGITEHENFTSINRISNINSLHAYQLNHDKGLYIKYTAKMGNSWRFTFTPEHQVEVTKVFQQFPMNTYLIFVCGETGVCIVDFETFESCIDLNQLESEWIEIYRPEGGSFRIRGAGSEHKRAIPLNNFPKILFEKSITFLKK</sequence>
<proteinExistence type="predicted"/>
<dbReference type="AlphaFoldDB" id="A0A1G5JJN8"/>
<reference evidence="2" key="1">
    <citation type="submission" date="2016-10" db="EMBL/GenBank/DDBJ databases">
        <authorList>
            <person name="Varghese N."/>
            <person name="Submissions S."/>
        </authorList>
    </citation>
    <scope>NUCLEOTIDE SEQUENCE [LARGE SCALE GENOMIC DNA]</scope>
    <source>
        <strain evidence="2">BL9</strain>
    </source>
</reference>
<evidence type="ECO:0000313" key="2">
    <source>
        <dbReference type="Proteomes" id="UP000198538"/>
    </source>
</evidence>
<evidence type="ECO:0000313" key="1">
    <source>
        <dbReference type="EMBL" id="SCY87938.1"/>
    </source>
</evidence>
<dbReference type="Proteomes" id="UP000198538">
    <property type="component" value="Unassembled WGS sequence"/>
</dbReference>
<keyword evidence="2" id="KW-1185">Reference proteome</keyword>
<dbReference type="RefSeq" id="WP_090921910.1">
    <property type="nucleotide sequence ID" value="NZ_FMVM01000011.1"/>
</dbReference>
<gene>
    <name evidence="1" type="ORF">SAMN05720606_11168</name>
</gene>